<evidence type="ECO:0000256" key="1">
    <source>
        <dbReference type="ARBA" id="ARBA00005184"/>
    </source>
</evidence>
<dbReference type="STRING" id="4097.A0A1S3YN04"/>
<dbReference type="Gene3D" id="2.160.20.10">
    <property type="entry name" value="Single-stranded right-handed beta-helix, Pectin lyase-like"/>
    <property type="match status" value="1"/>
</dbReference>
<proteinExistence type="predicted"/>
<keyword evidence="4" id="KW-0961">Cell wall biogenesis/degradation</keyword>
<dbReference type="OrthoDB" id="1247126at2759"/>
<dbReference type="GO" id="GO:0042545">
    <property type="term" value="P:cell wall modification"/>
    <property type="evidence" value="ECO:0007669"/>
    <property type="project" value="InterPro"/>
</dbReference>
<feature type="domain" description="Pectinesterase catalytic" evidence="7">
    <location>
        <begin position="30"/>
        <end position="210"/>
    </location>
</feature>
<evidence type="ECO:0000256" key="5">
    <source>
        <dbReference type="ARBA" id="ARBA00047928"/>
    </source>
</evidence>
<evidence type="ECO:0000256" key="3">
    <source>
        <dbReference type="ARBA" id="ARBA00023085"/>
    </source>
</evidence>
<feature type="signal peptide" evidence="6">
    <location>
        <begin position="1"/>
        <end position="22"/>
    </location>
</feature>
<dbReference type="GO" id="GO:0045490">
    <property type="term" value="P:pectin catabolic process"/>
    <property type="evidence" value="ECO:0007669"/>
    <property type="project" value="UniProtKB-UniPathway"/>
</dbReference>
<dbReference type="OMA" id="SVCYRCE"/>
<dbReference type="PaxDb" id="4097-A0A1S3YN04"/>
<keyword evidence="6" id="KW-0732">Signal</keyword>
<dbReference type="KEGG" id="nta:107777982"/>
<keyword evidence="3" id="KW-0063">Aspartyl esterase</keyword>
<evidence type="ECO:0000256" key="6">
    <source>
        <dbReference type="SAM" id="SignalP"/>
    </source>
</evidence>
<dbReference type="UniPathway" id="UPA00545">
    <property type="reaction ID" value="UER00823"/>
</dbReference>
<gene>
    <name evidence="8" type="primary">LOC107777982</name>
</gene>
<evidence type="ECO:0000259" key="7">
    <source>
        <dbReference type="Pfam" id="PF01095"/>
    </source>
</evidence>
<dbReference type="InterPro" id="IPR011050">
    <property type="entry name" value="Pectin_lyase_fold/virulence"/>
</dbReference>
<dbReference type="GO" id="GO:0046910">
    <property type="term" value="F:pectinesterase inhibitor activity"/>
    <property type="evidence" value="ECO:0000318"/>
    <property type="project" value="GO_Central"/>
</dbReference>
<dbReference type="SMR" id="A0A1S3YN04"/>
<comment type="catalytic activity">
    <reaction evidence="5">
        <text>[(1-&gt;4)-alpha-D-galacturonosyl methyl ester](n) + n H2O = [(1-&gt;4)-alpha-D-galacturonosyl](n) + n methanol + n H(+)</text>
        <dbReference type="Rhea" id="RHEA:22380"/>
        <dbReference type="Rhea" id="RHEA-COMP:14570"/>
        <dbReference type="Rhea" id="RHEA-COMP:14573"/>
        <dbReference type="ChEBI" id="CHEBI:15377"/>
        <dbReference type="ChEBI" id="CHEBI:15378"/>
        <dbReference type="ChEBI" id="CHEBI:17790"/>
        <dbReference type="ChEBI" id="CHEBI:140522"/>
        <dbReference type="ChEBI" id="CHEBI:140523"/>
        <dbReference type="EC" id="3.1.1.11"/>
    </reaction>
</comment>
<name>A0A1S3YN04_TOBAC</name>
<evidence type="ECO:0000313" key="8">
    <source>
        <dbReference type="RefSeq" id="XP_016453644.1"/>
    </source>
</evidence>
<dbReference type="Pfam" id="PF01095">
    <property type="entry name" value="Pectinesterase"/>
    <property type="match status" value="1"/>
</dbReference>
<sequence>MAYFTTTMVMIWLAGILCRGGCQQITQPPNAIVALDGSGNYTTIMAAVSAAPNNSIAKYYIQIKEGTYNEYVQIEEWKINIVLIGDGMDKTIISGNKSYGGGIRTYDSATVGVNGQGFMAQDITFRNIAGAQMQQAVALRATAELCTLYRCKFDSFQDTLYAHFGKQFYRECTILGTIDFICGDAAAVFQNCLIEARMPLPGQYITITAQ</sequence>
<dbReference type="FunFam" id="2.160.20.10:FF:000092">
    <property type="entry name" value="Putative pectinesterase 57"/>
    <property type="match status" value="1"/>
</dbReference>
<protein>
    <submittedName>
        <fullName evidence="8">Probable pectinesterase 56</fullName>
    </submittedName>
</protein>
<comment type="pathway">
    <text evidence="1">Glycan metabolism; pectin degradation; 2-dehydro-3-deoxy-D-gluconate from pectin: step 1/5.</text>
</comment>
<dbReference type="RefSeq" id="XP_016453644.1">
    <property type="nucleotide sequence ID" value="XM_016598158.1"/>
</dbReference>
<evidence type="ECO:0000256" key="2">
    <source>
        <dbReference type="ARBA" id="ARBA00022801"/>
    </source>
</evidence>
<dbReference type="PANTHER" id="PTHR31707">
    <property type="entry name" value="PECTINESTERASE"/>
    <property type="match status" value="1"/>
</dbReference>
<feature type="chain" id="PRO_5011119585" evidence="6">
    <location>
        <begin position="23"/>
        <end position="210"/>
    </location>
</feature>
<dbReference type="InterPro" id="IPR000070">
    <property type="entry name" value="Pectinesterase_cat"/>
</dbReference>
<evidence type="ECO:0000256" key="4">
    <source>
        <dbReference type="ARBA" id="ARBA00023316"/>
    </source>
</evidence>
<dbReference type="AlphaFoldDB" id="A0A1S3YN04"/>
<dbReference type="SUPFAM" id="SSF51126">
    <property type="entry name" value="Pectin lyase-like"/>
    <property type="match status" value="1"/>
</dbReference>
<keyword evidence="2" id="KW-0378">Hydrolase</keyword>
<reference evidence="8" key="1">
    <citation type="submission" date="2025-08" db="UniProtKB">
        <authorList>
            <consortium name="RefSeq"/>
        </authorList>
    </citation>
    <scope>IDENTIFICATION</scope>
</reference>
<dbReference type="InterPro" id="IPR012334">
    <property type="entry name" value="Pectin_lyas_fold"/>
</dbReference>
<organism evidence="8">
    <name type="scientific">Nicotiana tabacum</name>
    <name type="common">Common tobacco</name>
    <dbReference type="NCBI Taxonomy" id="4097"/>
    <lineage>
        <taxon>Eukaryota</taxon>
        <taxon>Viridiplantae</taxon>
        <taxon>Streptophyta</taxon>
        <taxon>Embryophyta</taxon>
        <taxon>Tracheophyta</taxon>
        <taxon>Spermatophyta</taxon>
        <taxon>Magnoliopsida</taxon>
        <taxon>eudicotyledons</taxon>
        <taxon>Gunneridae</taxon>
        <taxon>Pentapetalae</taxon>
        <taxon>asterids</taxon>
        <taxon>lamiids</taxon>
        <taxon>Solanales</taxon>
        <taxon>Solanaceae</taxon>
        <taxon>Nicotianoideae</taxon>
        <taxon>Nicotianeae</taxon>
        <taxon>Nicotiana</taxon>
    </lineage>
</organism>
<dbReference type="GO" id="GO:0030599">
    <property type="term" value="F:pectinesterase activity"/>
    <property type="evidence" value="ECO:0000318"/>
    <property type="project" value="GO_Central"/>
</dbReference>
<accession>A0A1S3YN04</accession>